<sequence length="485" mass="57401">MARHAEKLPWKDLASAFELKETNSCQREARDLHIRVQPDTKETLTEFLNAFMQNVTADAIAERQKYPEKYDVPNANEVIIKDDVAERITPTVRRWHPKGNWLYDSDIESTRIPHRGNLCPHENESEQCFCVLSLKERKMAAFQREWAYNDCYRFEEVNGEAFHNLEVVKSLLLHGEMEPILRSCAYDRNSLAEWWEQRQCYCMSGNLGWDMMYKNALRMYMMLNLLYCFPETWDKEGEPIDDYRNVKSYQLAIRSSTKSRDLSEVTTYPHRDFFGIEEDQFNSYPKPFDFTRWKSYMKKDEYSIRLYKEMMASCDEPPRGSECDSGNGDDLESIPNSERYYNLEYYPYGLMSYEEFLNFEKPVGYQPHSTDIPHVRRMLCQKGLPVELADQVMETADYTPTRSLYIDGKPFHPGNRAELDRYLEDCWQVIIRCIMIGNELGSKMPSENVFVRTFKECLRELFRCDCEGTYELFNNFDEETTGVNR</sequence>
<dbReference type="EMBL" id="JAGPXF010000003">
    <property type="protein sequence ID" value="KAH7252604.1"/>
    <property type="molecule type" value="Genomic_DNA"/>
</dbReference>
<organism evidence="1 2">
    <name type="scientific">Fusarium tricinctum</name>
    <dbReference type="NCBI Taxonomy" id="61284"/>
    <lineage>
        <taxon>Eukaryota</taxon>
        <taxon>Fungi</taxon>
        <taxon>Dikarya</taxon>
        <taxon>Ascomycota</taxon>
        <taxon>Pezizomycotina</taxon>
        <taxon>Sordariomycetes</taxon>
        <taxon>Hypocreomycetidae</taxon>
        <taxon>Hypocreales</taxon>
        <taxon>Nectriaceae</taxon>
        <taxon>Fusarium</taxon>
        <taxon>Fusarium tricinctum species complex</taxon>
    </lineage>
</organism>
<name>A0A8K0S678_9HYPO</name>
<accession>A0A8K0S678</accession>
<evidence type="ECO:0000313" key="1">
    <source>
        <dbReference type="EMBL" id="KAH7252604.1"/>
    </source>
</evidence>
<proteinExistence type="predicted"/>
<keyword evidence="2" id="KW-1185">Reference proteome</keyword>
<evidence type="ECO:0000313" key="2">
    <source>
        <dbReference type="Proteomes" id="UP000813427"/>
    </source>
</evidence>
<protein>
    <submittedName>
        <fullName evidence="1">Uncharacterized protein</fullName>
    </submittedName>
</protein>
<dbReference type="AlphaFoldDB" id="A0A8K0S678"/>
<reference evidence="1" key="1">
    <citation type="journal article" date="2021" name="Nat. Commun.">
        <title>Genetic determinants of endophytism in the Arabidopsis root mycobiome.</title>
        <authorList>
            <person name="Mesny F."/>
            <person name="Miyauchi S."/>
            <person name="Thiergart T."/>
            <person name="Pickel B."/>
            <person name="Atanasova L."/>
            <person name="Karlsson M."/>
            <person name="Huettel B."/>
            <person name="Barry K.W."/>
            <person name="Haridas S."/>
            <person name="Chen C."/>
            <person name="Bauer D."/>
            <person name="Andreopoulos W."/>
            <person name="Pangilinan J."/>
            <person name="LaButti K."/>
            <person name="Riley R."/>
            <person name="Lipzen A."/>
            <person name="Clum A."/>
            <person name="Drula E."/>
            <person name="Henrissat B."/>
            <person name="Kohler A."/>
            <person name="Grigoriev I.V."/>
            <person name="Martin F.M."/>
            <person name="Hacquard S."/>
        </authorList>
    </citation>
    <scope>NUCLEOTIDE SEQUENCE</scope>
    <source>
        <strain evidence="1">MPI-SDFR-AT-0068</strain>
    </source>
</reference>
<comment type="caution">
    <text evidence="1">The sequence shown here is derived from an EMBL/GenBank/DDBJ whole genome shotgun (WGS) entry which is preliminary data.</text>
</comment>
<gene>
    <name evidence="1" type="ORF">BKA59DRAFT_474966</name>
</gene>
<dbReference type="OrthoDB" id="3204049at2759"/>
<dbReference type="Proteomes" id="UP000813427">
    <property type="component" value="Unassembled WGS sequence"/>
</dbReference>